<reference evidence="4" key="2">
    <citation type="submission" date="2023-05" db="EMBL/GenBank/DDBJ databases">
        <authorList>
            <consortium name="Lawrence Berkeley National Laboratory"/>
            <person name="Steindorff A."/>
            <person name="Hensen N."/>
            <person name="Bonometti L."/>
            <person name="Westerberg I."/>
            <person name="Brannstrom I.O."/>
            <person name="Guillou S."/>
            <person name="Cros-Aarteil S."/>
            <person name="Calhoun S."/>
            <person name="Haridas S."/>
            <person name="Kuo A."/>
            <person name="Mondo S."/>
            <person name="Pangilinan J."/>
            <person name="Riley R."/>
            <person name="Labutti K."/>
            <person name="Andreopoulos B."/>
            <person name="Lipzen A."/>
            <person name="Chen C."/>
            <person name="Yanf M."/>
            <person name="Daum C."/>
            <person name="Ng V."/>
            <person name="Clum A."/>
            <person name="Ohm R."/>
            <person name="Martin F."/>
            <person name="Silar P."/>
            <person name="Natvig D."/>
            <person name="Lalanne C."/>
            <person name="Gautier V."/>
            <person name="Ament-Velasquez S.L."/>
            <person name="Kruys A."/>
            <person name="Hutchinson M.I."/>
            <person name="Powell A.J."/>
            <person name="Barry K."/>
            <person name="Miller A.N."/>
            <person name="Grigoriev I.V."/>
            <person name="Debuchy R."/>
            <person name="Gladieux P."/>
            <person name="Thoren M.H."/>
            <person name="Johannesson H."/>
        </authorList>
    </citation>
    <scope>NUCLEOTIDE SEQUENCE</scope>
    <source>
        <strain evidence="4">PSN293</strain>
    </source>
</reference>
<dbReference type="InterPro" id="IPR013859">
    <property type="entry name" value="Ssr4_N"/>
</dbReference>
<feature type="compositionally biased region" description="Gly residues" evidence="1">
    <location>
        <begin position="703"/>
        <end position="721"/>
    </location>
</feature>
<reference evidence="4" key="1">
    <citation type="journal article" date="2023" name="Mol. Phylogenet. Evol.">
        <title>Genome-scale phylogeny and comparative genomics of the fungal order Sordariales.</title>
        <authorList>
            <person name="Hensen N."/>
            <person name="Bonometti L."/>
            <person name="Westerberg I."/>
            <person name="Brannstrom I.O."/>
            <person name="Guillou S."/>
            <person name="Cros-Aarteil S."/>
            <person name="Calhoun S."/>
            <person name="Haridas S."/>
            <person name="Kuo A."/>
            <person name="Mondo S."/>
            <person name="Pangilinan J."/>
            <person name="Riley R."/>
            <person name="LaButti K."/>
            <person name="Andreopoulos B."/>
            <person name="Lipzen A."/>
            <person name="Chen C."/>
            <person name="Yan M."/>
            <person name="Daum C."/>
            <person name="Ng V."/>
            <person name="Clum A."/>
            <person name="Steindorff A."/>
            <person name="Ohm R.A."/>
            <person name="Martin F."/>
            <person name="Silar P."/>
            <person name="Natvig D.O."/>
            <person name="Lalanne C."/>
            <person name="Gautier V."/>
            <person name="Ament-Velasquez S.L."/>
            <person name="Kruys A."/>
            <person name="Hutchinson M.I."/>
            <person name="Powell A.J."/>
            <person name="Barry K."/>
            <person name="Miller A.N."/>
            <person name="Grigoriev I.V."/>
            <person name="Debuchy R."/>
            <person name="Gladieux P."/>
            <person name="Hiltunen Thoren M."/>
            <person name="Johannesson H."/>
        </authorList>
    </citation>
    <scope>NUCLEOTIDE SEQUENCE</scope>
    <source>
        <strain evidence="4">PSN293</strain>
    </source>
</reference>
<feature type="region of interest" description="Disordered" evidence="1">
    <location>
        <begin position="551"/>
        <end position="635"/>
    </location>
</feature>
<feature type="region of interest" description="Disordered" evidence="1">
    <location>
        <begin position="469"/>
        <end position="510"/>
    </location>
</feature>
<feature type="compositionally biased region" description="Polar residues" evidence="1">
    <location>
        <begin position="488"/>
        <end position="503"/>
    </location>
</feature>
<feature type="compositionally biased region" description="Pro residues" evidence="1">
    <location>
        <begin position="473"/>
        <end position="483"/>
    </location>
</feature>
<dbReference type="Proteomes" id="UP001301769">
    <property type="component" value="Unassembled WGS sequence"/>
</dbReference>
<feature type="domain" description="SWI/SNF and RSC complexes subunit Ssr4 C-terminal" evidence="3">
    <location>
        <begin position="269"/>
        <end position="705"/>
    </location>
</feature>
<feature type="compositionally biased region" description="Pro residues" evidence="1">
    <location>
        <begin position="229"/>
        <end position="238"/>
    </location>
</feature>
<evidence type="ECO:0000259" key="2">
    <source>
        <dbReference type="Pfam" id="PF08549"/>
    </source>
</evidence>
<evidence type="ECO:0000313" key="4">
    <source>
        <dbReference type="EMBL" id="KAK4208796.1"/>
    </source>
</evidence>
<evidence type="ECO:0000256" key="1">
    <source>
        <dbReference type="SAM" id="MobiDB-lite"/>
    </source>
</evidence>
<dbReference type="GO" id="GO:0006338">
    <property type="term" value="P:chromatin remodeling"/>
    <property type="evidence" value="ECO:0007669"/>
    <property type="project" value="InterPro"/>
</dbReference>
<protein>
    <submittedName>
        <fullName evidence="4">SWI/SNF and RSC complexes subunit ssr4</fullName>
    </submittedName>
</protein>
<evidence type="ECO:0000313" key="5">
    <source>
        <dbReference type="Proteomes" id="UP001301769"/>
    </source>
</evidence>
<name>A0AAN6XY94_9PEZI</name>
<organism evidence="4 5">
    <name type="scientific">Rhypophila decipiens</name>
    <dbReference type="NCBI Taxonomy" id="261697"/>
    <lineage>
        <taxon>Eukaryota</taxon>
        <taxon>Fungi</taxon>
        <taxon>Dikarya</taxon>
        <taxon>Ascomycota</taxon>
        <taxon>Pezizomycotina</taxon>
        <taxon>Sordariomycetes</taxon>
        <taxon>Sordariomycetidae</taxon>
        <taxon>Sordariales</taxon>
        <taxon>Naviculisporaceae</taxon>
        <taxon>Rhypophila</taxon>
    </lineage>
</organism>
<feature type="region of interest" description="Disordered" evidence="1">
    <location>
        <begin position="218"/>
        <end position="255"/>
    </location>
</feature>
<sequence>MADDPSQNVHQDLLPHVHLLSTYRYALMSRVDIPEVTKWLTAAHKIARDTAPFYWTYLDAPQDGTIYLTWQPTAKRGLEFASDGYIWSGPEMYYRSEAGNGLVLEIYYQKAGFRMGEQIAAHSRRRFRLAPPQVPIPNMPQVDPNLWIVHYGPSEKQDRIPVNQIQIPPPMSQILNFRQYLSQMGQIVRKEFMLSDRVNWPKIPLPGRGQSLYAAPMPSRNVPQNMAYPPHPGPPGGPTPKRQRGHAQAPPHQGQMMATPAQALDPTAFDDDEDISRGDLFDHLSPREVSMSRYQQNHEWMEEILSSPYRIGQIEVADLGLGRRGELASLTAGIFEAQGGDAVTEGPKNPYTGHLDPALAEEFRKRVQGKTESTRAEIEQMKLEHAKAMEKFKGSAGIKQAELDLRASTEGTGTEMWRLEGRVEDSEEAWSPRPTKKVDDILAEVEKSVGKKAAVVQDVHRIQDGGYIEAAPEPEPIPEPLQAPLPNMSLSRTPSQEGSQTSGVMIGDSDIDMGGTAAGLLDLHGGFSATSTPINNFPTPQAHLSAIPSSVATPANMNAPSPQPAQPPTTQPQQSSGEDVTMGGADAPRTTKPGTNTEEWVLIPKGGVSPASSEQQTQQLPQTSAPSAAGNTPAASALLATSKPASAAPTPGSGFGDVNDFSSLGDLDTAGDALASYEHPNVDETALGMDMEDSAFGDAFHGVEGGSSVGLRAGGLGGDGDTPGTEIS</sequence>
<feature type="compositionally biased region" description="Pro residues" evidence="1">
    <location>
        <begin position="561"/>
        <end position="570"/>
    </location>
</feature>
<proteinExistence type="predicted"/>
<evidence type="ECO:0000259" key="3">
    <source>
        <dbReference type="Pfam" id="PF20497"/>
    </source>
</evidence>
<comment type="caution">
    <text evidence="4">The sequence shown here is derived from an EMBL/GenBank/DDBJ whole genome shotgun (WGS) entry which is preliminary data.</text>
</comment>
<feature type="domain" description="SWI/SNF and RSC complexes subunit Ssr4 N-terminal" evidence="2">
    <location>
        <begin position="3"/>
        <end position="218"/>
    </location>
</feature>
<keyword evidence="5" id="KW-1185">Reference proteome</keyword>
<dbReference type="AlphaFoldDB" id="A0AAN6XY94"/>
<dbReference type="Pfam" id="PF08549">
    <property type="entry name" value="SWI-SNF_Ssr4_N"/>
    <property type="match status" value="1"/>
</dbReference>
<accession>A0AAN6XY94</accession>
<gene>
    <name evidence="4" type="ORF">QBC37DRAFT_65107</name>
</gene>
<feature type="compositionally biased region" description="Polar residues" evidence="1">
    <location>
        <begin position="610"/>
        <end position="630"/>
    </location>
</feature>
<dbReference type="EMBL" id="MU858228">
    <property type="protein sequence ID" value="KAK4208796.1"/>
    <property type="molecule type" value="Genomic_DNA"/>
</dbReference>
<dbReference type="InterPro" id="IPR046464">
    <property type="entry name" value="SWI-SNF_Ssr4_C"/>
</dbReference>
<dbReference type="Pfam" id="PF20497">
    <property type="entry name" value="SWI-SNF_Ssr4_C"/>
    <property type="match status" value="1"/>
</dbReference>
<feature type="region of interest" description="Disordered" evidence="1">
    <location>
        <begin position="698"/>
        <end position="728"/>
    </location>
</feature>